<reference evidence="7" key="8">
    <citation type="journal article" date="2017" name="Plant J.">
        <title>Araport11: a complete reannotation of the Arabidopsis thaliana reference genome.</title>
        <authorList>
            <person name="Cheng C.Y."/>
            <person name="Krishnakumar V."/>
            <person name="Chan A.P."/>
            <person name="Thibaud-Nissen F."/>
            <person name="Schobel S."/>
            <person name="Town C.D."/>
        </authorList>
    </citation>
    <scope>GENOME REANNOTATION</scope>
    <source>
        <strain evidence="7">cv. Columbia</strain>
    </source>
</reference>
<evidence type="ECO:0000313" key="7">
    <source>
        <dbReference type="Proteomes" id="UP000006548"/>
    </source>
</evidence>
<feature type="coiled-coil region" evidence="1">
    <location>
        <begin position="103"/>
        <end position="130"/>
    </location>
</feature>
<evidence type="ECO:0000313" key="4">
    <source>
        <dbReference type="EMBL" id="AAD15318.1"/>
    </source>
</evidence>
<feature type="coiled-coil region" evidence="1">
    <location>
        <begin position="194"/>
        <end position="221"/>
    </location>
</feature>
<keyword evidence="7" id="KW-1185">Reference proteome</keyword>
<feature type="compositionally biased region" description="Basic and acidic residues" evidence="2">
    <location>
        <begin position="59"/>
        <end position="68"/>
    </location>
</feature>
<dbReference type="eggNOG" id="ENOG502QW85">
    <property type="taxonomic scope" value="Eukaryota"/>
</dbReference>
<keyword evidence="1" id="KW-0175">Coiled coil</keyword>
<dbReference type="TAIR" id="AT4G03620"/>
<dbReference type="PIR" id="H85045">
    <property type="entry name" value="H85045"/>
</dbReference>
<dbReference type="SMR" id="Q9SY40"/>
<keyword evidence="8 9" id="KW-1267">Proteomics identification</keyword>
<reference evidence="5" key="7">
    <citation type="submission" date="2016-05" db="EMBL/GenBank/DDBJ databases">
        <authorList>
            <person name="Krishnakumar V."/>
            <person name="Cheng C.-Y."/>
            <person name="Chan A.P."/>
            <person name="Schobel S."/>
            <person name="Kim M."/>
            <person name="Ferlanti E.S."/>
            <person name="Belyaeva I."/>
            <person name="Rosen B.D."/>
            <person name="Micklem G."/>
            <person name="Miller J.R."/>
            <person name="Vaughn M."/>
            <person name="Town C.D."/>
        </authorList>
    </citation>
    <scope>NUCLEOTIDE SEQUENCE</scope>
</reference>
<reference evidence="5 7" key="2">
    <citation type="journal article" date="1999" name="Nature">
        <title>Sequence and analysis of chromosome 4 of the plant Arabidopsis thaliana.</title>
        <authorList>
            <consortium name="EU"/>
            <consortium name="CSHL and WU Arabidopsis Sequencing Project"/>
            <person name="Mayer K."/>
            <person name="Schuller C."/>
            <person name="Wambutt R."/>
            <person name="Murphy G."/>
            <person name="Volckaert G."/>
            <person name="Pohl T."/>
            <person name="Dusterhoft A."/>
            <person name="Stiekema W."/>
            <person name="Entian K.D."/>
            <person name="Terryn N."/>
            <person name="Harris B."/>
            <person name="Ansorge W."/>
            <person name="Brandt P."/>
            <person name="Grivell L."/>
            <person name="Rieger M."/>
            <person name="Weichselgartner M."/>
            <person name="de Simone V."/>
            <person name="Obermaier B."/>
            <person name="Mache R."/>
            <person name="Muller M."/>
            <person name="Kreis M."/>
            <person name="Delseny M."/>
            <person name="Puigdomenech P."/>
            <person name="Watson M."/>
            <person name="Schmidtheini T."/>
            <person name="Reichert B."/>
            <person name="Portatelle D."/>
            <person name="Perez-Alonso M."/>
            <person name="Boutry M."/>
            <person name="Bancroft I."/>
            <person name="Vos P."/>
            <person name="Hoheisel J."/>
            <person name="Zimmermann W."/>
            <person name="Wedler H."/>
            <person name="Ridley P."/>
            <person name="Langham S.A."/>
            <person name="McCullagh B."/>
            <person name="Bilham L."/>
            <person name="Robben J."/>
            <person name="Van der Schueren J."/>
            <person name="Grymonprez B."/>
            <person name="Chuang Y.J."/>
            <person name="Vandenbussche F."/>
            <person name="Braeken M."/>
            <person name="Weltjens I."/>
            <person name="Voet M."/>
            <person name="Bastiaens I."/>
            <person name="Aert R."/>
            <person name="Defoor E."/>
            <person name="Weitzenegger T."/>
            <person name="Bothe G."/>
            <person name="Ramsperger U."/>
            <person name="Hilbert H."/>
            <person name="Braun M."/>
            <person name="Holzer E."/>
            <person name="Brandt A."/>
            <person name="Peters S."/>
            <person name="van Staveren M."/>
            <person name="Dirske W."/>
            <person name="Mooijman P."/>
            <person name="Klein Lankhorst R."/>
            <person name="Rose M."/>
            <person name="Hauf J."/>
            <person name="Kotter P."/>
            <person name="Berneiser S."/>
            <person name="Hempel S."/>
            <person name="Feldpausch M."/>
            <person name="Lamberth S."/>
            <person name="Van den Daele H."/>
            <person name="De Keyser A."/>
            <person name="Buysshaert C."/>
            <person name="Gielen J."/>
            <person name="Villarroel R."/>
            <person name="De Clercq R."/>
            <person name="Van Montagu M."/>
            <person name="Rogers J."/>
            <person name="Cronin A."/>
            <person name="Quail M."/>
            <person name="Bray-Allen S."/>
            <person name="Clark L."/>
            <person name="Doggett J."/>
            <person name="Hall S."/>
            <person name="Kay M."/>
            <person name="Lennard N."/>
            <person name="McLay K."/>
            <person name="Mayes R."/>
            <person name="Pettett A."/>
            <person name="Rajandream M.A."/>
            <person name="Lyne M."/>
            <person name="Benes V."/>
            <person name="Rechmann S."/>
            <person name="Borkova D."/>
            <person name="Blocker H."/>
            <person name="Scharfe M."/>
            <person name="Grimm M."/>
            <person name="Lohnert T.H."/>
            <person name="Dose S."/>
            <person name="de Haan M."/>
            <person name="Maarse A."/>
            <person name="Schafer M."/>
            <person name="Muller-Auer S."/>
            <person name="Gabel C."/>
            <person name="Fuchs M."/>
            <person name="Fartmann B."/>
            <person name="Granderath K."/>
            <person name="Dauner D."/>
            <person name="Herzl A."/>
            <person name="Neumann S."/>
            <person name="Argiriou A."/>
            <person name="Vitale D."/>
            <person name="Liguori R."/>
            <person name="Piravandi E."/>
            <person name="Massenet O."/>
            <person name="Quigley F."/>
            <person name="Clabauld G."/>
            <person name="Mundlein A."/>
            <person name="Felber R."/>
            <person name="Schnabl S."/>
            <person name="Hiller R."/>
            <person name="Schmidt W."/>
            <person name="Lecharny A."/>
            <person name="Aubourg S."/>
            <person name="Chefdor F."/>
            <person name="Cooke R."/>
            <person name="Berger C."/>
            <person name="Montfort A."/>
            <person name="Casacuberta E."/>
            <person name="Gibbons T."/>
            <person name="Weber N."/>
            <person name="Vandenbol M."/>
            <person name="Bargues M."/>
            <person name="Terol J."/>
            <person name="Torres A."/>
            <person name="Perez-Perez A."/>
            <person name="Purnelle B."/>
            <person name="Bent E."/>
            <person name="Johnson S."/>
            <person name="Tacon D."/>
            <person name="Jesse T."/>
            <person name="Heijnen L."/>
            <person name="Schwarz S."/>
            <person name="Scholler P."/>
            <person name="Heber S."/>
            <person name="Francs P."/>
            <person name="Bielke C."/>
            <person name="Frishman D."/>
            <person name="Haase D."/>
            <person name="Lemcke K."/>
            <person name="Mewes H.W."/>
            <person name="Stocker S."/>
            <person name="Zaccaria P."/>
            <person name="Bevan M."/>
            <person name="Wilson R.K."/>
            <person name="de la Bastide M."/>
            <person name="Habermann K."/>
            <person name="Parnell L."/>
            <person name="Dedhia N."/>
            <person name="Gnoj L."/>
            <person name="Schutz K."/>
            <person name="Huang E."/>
            <person name="Spiegel L."/>
            <person name="Sehkon M."/>
            <person name="Murray J."/>
            <person name="Sheet P."/>
            <person name="Cordes M."/>
            <person name="Abu-Threideh J."/>
            <person name="Stoneking T."/>
            <person name="Kalicki J."/>
            <person name="Graves T."/>
            <person name="Harmon G."/>
            <person name="Edwards J."/>
            <person name="Latreille P."/>
            <person name="Courtney L."/>
            <person name="Cloud J."/>
            <person name="Abbott A."/>
            <person name="Scott K."/>
            <person name="Johnson D."/>
            <person name="Minx P."/>
            <person name="Bentley D."/>
            <person name="Fulton B."/>
            <person name="Miller N."/>
            <person name="Greco T."/>
            <person name="Kemp K."/>
            <person name="Kramer J."/>
            <person name="Fulton L."/>
            <person name="Mardis E."/>
            <person name="Dante M."/>
            <person name="Pepin K."/>
            <person name="Hillier L."/>
            <person name="Nelson J."/>
            <person name="Spieth J."/>
            <person name="Ryan E."/>
            <person name="Andrews S."/>
            <person name="Geisel C."/>
            <person name="Layman D."/>
            <person name="Du H."/>
            <person name="Ali J."/>
            <person name="Berghoff A."/>
            <person name="Jones K."/>
            <person name="Drone K."/>
            <person name="Cotton M."/>
            <person name="Joshu C."/>
            <person name="Antonoiu B."/>
            <person name="Zidanic M."/>
            <person name="Strong C."/>
            <person name="Sun H."/>
            <person name="Lamar B."/>
            <person name="Yordan C."/>
            <person name="Ma P."/>
            <person name="Zhong J."/>
            <person name="Preston R."/>
            <person name="Vil D."/>
            <person name="Shekher M."/>
            <person name="Matero A."/>
            <person name="Shah R."/>
            <person name="Swaby I.K."/>
            <person name="O'Shaughnessy A."/>
            <person name="Rodriguez M."/>
            <person name="Hoffmann J."/>
            <person name="Till S."/>
            <person name="Granat S."/>
            <person name="Shohdy N."/>
            <person name="Hasegawa A."/>
            <person name="Hameed A."/>
            <person name="Lodhi M."/>
            <person name="Johnson A."/>
            <person name="Chen E."/>
            <person name="Marra M."/>
            <person name="Martienssen R."/>
            <person name="McCombie W.R."/>
        </authorList>
    </citation>
    <scope>NUCLEOTIDE SEQUENCE [LARGE SCALE GENOMIC DNA]</scope>
    <source>
        <strain evidence="7">cv. Columbia</strain>
    </source>
</reference>
<sequence length="342" mass="39005">MPWSAHFLSVFKYLNHAKTVEDGRRGVSEPENMSRLRAFSAPDLVPSDSGSITSSPTRTIEHQSHEDSGLEGITTNVKLLLKLVQDHNEATSRHHDDWKVQRVNTMMTILDDLKTRIQKAQQQSSSGKKELRRCYTDLKRSPDLTKSPTKPPQNDPEDIQKLRKELSASMAARKSLQMMCSSLGKEKEIMALELSRKAHELNEMEELVSDFRAQNEKLLKKVQNCAVEHNKEKKEDIDGPGPGDNNVPLQGRNKELSEQLLKSIDGYRSLKRKYKDVQDENGSMRRALRDYAEGVNVGTQRLTKLHEKITREDEVNIENEISNLEKLFQGLGLKILNHSQNK</sequence>
<dbReference type="EMBL" id="AC005142">
    <property type="protein sequence ID" value="AAD15318.1"/>
    <property type="molecule type" value="Genomic_DNA"/>
</dbReference>
<accession>Q9SY40</accession>
<dbReference type="Proteomes" id="UP000006548">
    <property type="component" value="Chromosome 4"/>
</dbReference>
<gene>
    <name evidence="3 5" type="ordered locus">At4g03620</name>
    <name evidence="4" type="ORF">T5L23.11</name>
    <name evidence="5" type="ORF">T5L23_11</name>
</gene>
<feature type="compositionally biased region" description="Polar residues" evidence="2">
    <location>
        <begin position="48"/>
        <end position="58"/>
    </location>
</feature>
<dbReference type="EMBL" id="AL161497">
    <property type="protein sequence ID" value="CAB77847.1"/>
    <property type="molecule type" value="Genomic_DNA"/>
</dbReference>
<dbReference type="GeneID" id="825662"/>
<feature type="region of interest" description="Disordered" evidence="2">
    <location>
        <begin position="138"/>
        <end position="158"/>
    </location>
</feature>
<name>Q9SY40_ARATH</name>
<reference evidence="4" key="3">
    <citation type="submission" date="1999-02" db="EMBL/GenBank/DDBJ databases">
        <authorList>
            <person name="Parnell L.D."/>
            <person name="Chen E.Y."/>
        </authorList>
    </citation>
    <scope>NUCLEOTIDE SEQUENCE</scope>
</reference>
<protein>
    <submittedName>
        <fullName evidence="5">Myosin heavy chain-like protein</fullName>
    </submittedName>
</protein>
<reference evidence="4" key="1">
    <citation type="submission" date="1998-06" db="EMBL/GenBank/DDBJ databases">
        <title>BAC T5L23 from chromosome IV, position 19 cM.</title>
        <authorList>
            <person name="Zhong J."/>
            <person name="Ma P."/>
            <person name="Parnell L.D."/>
            <person name="Chen C.-N."/>
            <person name="Chen E.Y."/>
        </authorList>
    </citation>
    <scope>NUCLEOTIDE SEQUENCE</scope>
</reference>
<dbReference type="HOGENOM" id="CLU_078632_0_0_1"/>
<evidence type="ECO:0007829" key="8">
    <source>
        <dbReference type="PeptideAtlas" id="Q9SY40"/>
    </source>
</evidence>
<evidence type="ECO:0007829" key="9">
    <source>
        <dbReference type="ProteomicsDB" id="Q9SY40"/>
    </source>
</evidence>
<dbReference type="ExpressionAtlas" id="Q9SY40">
    <property type="expression patterns" value="baseline and differential"/>
</dbReference>
<dbReference type="PANTHER" id="PTHR38378:SF3">
    <property type="entry name" value="MYOSIN HEAVY CHAIN-LIKE PROTEIN"/>
    <property type="match status" value="1"/>
</dbReference>
<dbReference type="PaxDb" id="3702-AT4G03620.1"/>
<evidence type="ECO:0000313" key="3">
    <source>
        <dbReference type="Araport" id="AT4G03620"/>
    </source>
</evidence>
<evidence type="ECO:0000313" key="6">
    <source>
        <dbReference type="EMBL" id="CAB77847.1"/>
    </source>
</evidence>
<dbReference type="PANTHER" id="PTHR38378">
    <property type="entry name" value="MYOSIN HEAVY CHAIN-LIKE PROTEIN"/>
    <property type="match status" value="1"/>
</dbReference>
<feature type="region of interest" description="Disordered" evidence="2">
    <location>
        <begin position="41"/>
        <end position="68"/>
    </location>
</feature>
<reference evidence="6" key="4">
    <citation type="submission" date="2000-03" db="EMBL/GenBank/DDBJ databases">
        <authorList>
            <person name="EU Arabidopsis sequencing project"/>
        </authorList>
    </citation>
    <scope>NUCLEOTIDE SEQUENCE</scope>
</reference>
<organism evidence="4">
    <name type="scientific">Arabidopsis thaliana</name>
    <name type="common">Mouse-ear cress</name>
    <dbReference type="NCBI Taxonomy" id="3702"/>
    <lineage>
        <taxon>Eukaryota</taxon>
        <taxon>Viridiplantae</taxon>
        <taxon>Streptophyta</taxon>
        <taxon>Embryophyta</taxon>
        <taxon>Tracheophyta</taxon>
        <taxon>Spermatophyta</taxon>
        <taxon>Magnoliopsida</taxon>
        <taxon>eudicotyledons</taxon>
        <taxon>Gunneridae</taxon>
        <taxon>Pentapetalae</taxon>
        <taxon>rosids</taxon>
        <taxon>malvids</taxon>
        <taxon>Brassicales</taxon>
        <taxon>Brassicaceae</taxon>
        <taxon>Camelineae</taxon>
        <taxon>Arabidopsis</taxon>
    </lineage>
</organism>
<dbReference type="EMBL" id="CP002687">
    <property type="protein sequence ID" value="AEE82346.1"/>
    <property type="molecule type" value="Genomic_DNA"/>
</dbReference>
<proteinExistence type="evidence at protein level"/>
<dbReference type="OrthoDB" id="1897593at2759"/>
<evidence type="ECO:0000256" key="1">
    <source>
        <dbReference type="SAM" id="Coils"/>
    </source>
</evidence>
<evidence type="ECO:0000256" key="2">
    <source>
        <dbReference type="SAM" id="MobiDB-lite"/>
    </source>
</evidence>
<dbReference type="Araport" id="AT4G03620"/>
<reference evidence="6" key="5">
    <citation type="submission" date="2000-03" db="EMBL/GenBank/DDBJ databases">
        <authorList>
            <person name="Zhong J."/>
            <person name="Ma P."/>
            <person name="Parnell L.D."/>
            <person name="Chen C.N."/>
            <person name="Chen E.Y."/>
            <person name="Mewes H.W."/>
            <person name="Lemcke K."/>
            <person name="Mayer K.F.X."/>
        </authorList>
    </citation>
    <scope>NUCLEOTIDE SEQUENCE</scope>
</reference>
<dbReference type="iPTMnet" id="Q9SY40"/>
<reference evidence="5" key="6">
    <citation type="submission" date="2011-02" db="EMBL/GenBank/DDBJ databases">
        <authorList>
            <consortium name="TAIR"/>
            <person name="Swarbreck D."/>
            <person name="Lamesch P."/>
            <person name="Wilks C."/>
            <person name="Huala E."/>
        </authorList>
    </citation>
    <scope>NUCLEOTIDE SEQUENCE</scope>
</reference>
<dbReference type="ProteomicsDB" id="177581"/>
<dbReference type="AlphaFoldDB" id="Q9SY40"/>
<evidence type="ECO:0000313" key="5">
    <source>
        <dbReference type="EMBL" id="AEE82346.1"/>
    </source>
</evidence>